<proteinExistence type="predicted"/>
<gene>
    <name evidence="1" type="ORF">ABXS70_15915</name>
</gene>
<evidence type="ECO:0000313" key="1">
    <source>
        <dbReference type="EMBL" id="XCP92736.1"/>
    </source>
</evidence>
<evidence type="ECO:0008006" key="2">
    <source>
        <dbReference type="Google" id="ProtNLM"/>
    </source>
</evidence>
<dbReference type="AlphaFoldDB" id="A0AAU8N8B9"/>
<name>A0AAU8N8B9_9BACL</name>
<reference evidence="1" key="1">
    <citation type="submission" date="2024-05" db="EMBL/GenBank/DDBJ databases">
        <title>Draft genome assemblies of 36 bacteria isolated from hibernating arctic ground squirrels.</title>
        <authorList>
            <person name="McKee H."/>
            <person name="Mullen L."/>
            <person name="Drown D.M."/>
            <person name="Duddleston K.N."/>
        </authorList>
    </citation>
    <scope>NUCLEOTIDE SEQUENCE</scope>
    <source>
        <strain evidence="1">AN1007</strain>
    </source>
</reference>
<dbReference type="RefSeq" id="WP_342555328.1">
    <property type="nucleotide sequence ID" value="NZ_CP159992.1"/>
</dbReference>
<protein>
    <recommendedName>
        <fullName evidence="2">N-acetyltransferase domain-containing protein</fullName>
    </recommendedName>
</protein>
<dbReference type="EMBL" id="CP159992">
    <property type="protein sequence ID" value="XCP92736.1"/>
    <property type="molecule type" value="Genomic_DNA"/>
</dbReference>
<organism evidence="1">
    <name type="scientific">Paenibacillus sp. AN1007</name>
    <dbReference type="NCBI Taxonomy" id="3151385"/>
    <lineage>
        <taxon>Bacteria</taxon>
        <taxon>Bacillati</taxon>
        <taxon>Bacillota</taxon>
        <taxon>Bacilli</taxon>
        <taxon>Bacillales</taxon>
        <taxon>Paenibacillaceae</taxon>
        <taxon>Paenibacillus</taxon>
    </lineage>
</organism>
<sequence length="374" mass="42787">MKQIDIMTDLRTANGEVQDIMVDDRYAGSLLLVYREGERLLGSLQLEQESIEDADEQIIIDKVHAYVRSLSDAVASSYYEVLVSCGTLHSVLQPSDMDEQAAWSSQSTASAEDHREYDEIRYDDALPEGANVIPAFQDESFTYEDREHLLEMEMVSAGRNISTYVFNDAEGEELAEAALKQYGADARGEIHWYDEPDETIQEAAAELLVRELDEEIIDTITIRMWHQGNELQTLEWVHRDFSEELLDDSDEDNEEVEDERMLDPNAAFTDLEDTELEDAEEAGYVMLSSRDREFRIYDLFIQERGGLPVGTATIDTSYSDLTGYMDYDVPGTSVQRKALVDVLMRELNKEIEFDSLHLTMLYRNQIIDEARMEG</sequence>
<accession>A0AAU8N8B9</accession>